<dbReference type="Gene3D" id="3.40.50.2300">
    <property type="match status" value="1"/>
</dbReference>
<reference evidence="6 7" key="1">
    <citation type="journal article" date="2015" name="Stand. Genomic Sci.">
        <title>Genomic Encyclopedia of Bacterial and Archaeal Type Strains, Phase III: the genomes of soil and plant-associated and newly described type strains.</title>
        <authorList>
            <person name="Whitman W.B."/>
            <person name="Woyke T."/>
            <person name="Klenk H.P."/>
            <person name="Zhou Y."/>
            <person name="Lilburn T.G."/>
            <person name="Beck B.J."/>
            <person name="De Vos P."/>
            <person name="Vandamme P."/>
            <person name="Eisen J.A."/>
            <person name="Garrity G."/>
            <person name="Hugenholtz P."/>
            <person name="Kyrpides N.C."/>
        </authorList>
    </citation>
    <scope>NUCLEOTIDE SEQUENCE [LARGE SCALE GENOMIC DNA]</scope>
    <source>
        <strain evidence="6 7">A3</strain>
    </source>
</reference>
<keyword evidence="1 3" id="KW-0597">Phosphoprotein</keyword>
<dbReference type="AlphaFoldDB" id="A0A4R2I2N0"/>
<evidence type="ECO:0000259" key="5">
    <source>
        <dbReference type="PROSITE" id="PS50110"/>
    </source>
</evidence>
<dbReference type="Pfam" id="PF00196">
    <property type="entry name" value="GerE"/>
    <property type="match status" value="1"/>
</dbReference>
<dbReference type="GO" id="GO:0000160">
    <property type="term" value="P:phosphorelay signal transduction system"/>
    <property type="evidence" value="ECO:0007669"/>
    <property type="project" value="InterPro"/>
</dbReference>
<dbReference type="InterPro" id="IPR058245">
    <property type="entry name" value="NreC/VraR/RcsB-like_REC"/>
</dbReference>
<feature type="modified residue" description="4-aspartylphosphate" evidence="3">
    <location>
        <position position="54"/>
    </location>
</feature>
<keyword evidence="7" id="KW-1185">Reference proteome</keyword>
<dbReference type="PROSITE" id="PS50043">
    <property type="entry name" value="HTH_LUXR_2"/>
    <property type="match status" value="1"/>
</dbReference>
<dbReference type="GO" id="GO:0006355">
    <property type="term" value="P:regulation of DNA-templated transcription"/>
    <property type="evidence" value="ECO:0007669"/>
    <property type="project" value="InterPro"/>
</dbReference>
<evidence type="ECO:0000256" key="3">
    <source>
        <dbReference type="PROSITE-ProRule" id="PRU00169"/>
    </source>
</evidence>
<gene>
    <name evidence="6" type="ORF">EV148_108122</name>
</gene>
<dbReference type="InterPro" id="IPR001789">
    <property type="entry name" value="Sig_transdc_resp-reg_receiver"/>
</dbReference>
<comment type="caution">
    <text evidence="6">The sequence shown here is derived from an EMBL/GenBank/DDBJ whole genome shotgun (WGS) entry which is preliminary data.</text>
</comment>
<dbReference type="Pfam" id="PF00072">
    <property type="entry name" value="Response_reg"/>
    <property type="match status" value="1"/>
</dbReference>
<dbReference type="PANTHER" id="PTHR43214:SF43">
    <property type="entry name" value="TWO-COMPONENT RESPONSE REGULATOR"/>
    <property type="match status" value="1"/>
</dbReference>
<dbReference type="SMART" id="SM00421">
    <property type="entry name" value="HTH_LUXR"/>
    <property type="match status" value="1"/>
</dbReference>
<sequence length="204" mass="22457">MIHILSVEDHPVFREGLAMIIDALPDMRIVAQAANAAEAIAGYRTHRPDVTLMDVRLPGVNGIDALVAIRGEFPDARIIMLTTSDSDGEIQRALRAGAAAYVLKSMPRNELLEIIRCVHDGKKRVPAEVAARLAEHLGDDDLTPREFEVLQLIGGGLRNKQIADRLAISETTINFHIRNLLDKLQANDRTHAVVIALKRGLIEL</sequence>
<dbReference type="CDD" id="cd17535">
    <property type="entry name" value="REC_NarL-like"/>
    <property type="match status" value="1"/>
</dbReference>
<dbReference type="SMART" id="SM00448">
    <property type="entry name" value="REC"/>
    <property type="match status" value="1"/>
</dbReference>
<dbReference type="InterPro" id="IPR011006">
    <property type="entry name" value="CheY-like_superfamily"/>
</dbReference>
<evidence type="ECO:0000256" key="2">
    <source>
        <dbReference type="ARBA" id="ARBA00023125"/>
    </source>
</evidence>
<dbReference type="CDD" id="cd06170">
    <property type="entry name" value="LuxR_C_like"/>
    <property type="match status" value="1"/>
</dbReference>
<dbReference type="InterPro" id="IPR000792">
    <property type="entry name" value="Tscrpt_reg_LuxR_C"/>
</dbReference>
<feature type="domain" description="Response regulatory" evidence="5">
    <location>
        <begin position="3"/>
        <end position="119"/>
    </location>
</feature>
<dbReference type="PANTHER" id="PTHR43214">
    <property type="entry name" value="TWO-COMPONENT RESPONSE REGULATOR"/>
    <property type="match status" value="1"/>
</dbReference>
<evidence type="ECO:0000256" key="1">
    <source>
        <dbReference type="ARBA" id="ARBA00022553"/>
    </source>
</evidence>
<evidence type="ECO:0000313" key="6">
    <source>
        <dbReference type="EMBL" id="TCO38284.1"/>
    </source>
</evidence>
<dbReference type="SUPFAM" id="SSF52172">
    <property type="entry name" value="CheY-like"/>
    <property type="match status" value="1"/>
</dbReference>
<feature type="domain" description="HTH luxR-type" evidence="4">
    <location>
        <begin position="135"/>
        <end position="200"/>
    </location>
</feature>
<dbReference type="SUPFAM" id="SSF46894">
    <property type="entry name" value="C-terminal effector domain of the bipartite response regulators"/>
    <property type="match status" value="1"/>
</dbReference>
<evidence type="ECO:0000313" key="7">
    <source>
        <dbReference type="Proteomes" id="UP000294862"/>
    </source>
</evidence>
<evidence type="ECO:0000259" key="4">
    <source>
        <dbReference type="PROSITE" id="PS50043"/>
    </source>
</evidence>
<organism evidence="6 7">
    <name type="scientific">Dokdonella fugitiva</name>
    <dbReference type="NCBI Taxonomy" id="328517"/>
    <lineage>
        <taxon>Bacteria</taxon>
        <taxon>Pseudomonadati</taxon>
        <taxon>Pseudomonadota</taxon>
        <taxon>Gammaproteobacteria</taxon>
        <taxon>Lysobacterales</taxon>
        <taxon>Rhodanobacteraceae</taxon>
        <taxon>Dokdonella</taxon>
    </lineage>
</organism>
<dbReference type="InterPro" id="IPR039420">
    <property type="entry name" value="WalR-like"/>
</dbReference>
<dbReference type="PRINTS" id="PR00038">
    <property type="entry name" value="HTHLUXR"/>
</dbReference>
<proteinExistence type="predicted"/>
<dbReference type="PROSITE" id="PS00622">
    <property type="entry name" value="HTH_LUXR_1"/>
    <property type="match status" value="1"/>
</dbReference>
<name>A0A4R2I2N0_9GAMM</name>
<dbReference type="PROSITE" id="PS50110">
    <property type="entry name" value="RESPONSE_REGULATORY"/>
    <property type="match status" value="1"/>
</dbReference>
<dbReference type="EMBL" id="SLWQ01000008">
    <property type="protein sequence ID" value="TCO38284.1"/>
    <property type="molecule type" value="Genomic_DNA"/>
</dbReference>
<dbReference type="Proteomes" id="UP000294862">
    <property type="component" value="Unassembled WGS sequence"/>
</dbReference>
<keyword evidence="2 6" id="KW-0238">DNA-binding</keyword>
<accession>A0A4R2I2N0</accession>
<protein>
    <submittedName>
        <fullName evidence="6">DNA-binding NarL/FixJ family response regulator</fullName>
    </submittedName>
</protein>
<dbReference type="RefSeq" id="WP_277871161.1">
    <property type="nucleotide sequence ID" value="NZ_JACGXM010000014.1"/>
</dbReference>
<dbReference type="GO" id="GO:0003677">
    <property type="term" value="F:DNA binding"/>
    <property type="evidence" value="ECO:0007669"/>
    <property type="project" value="UniProtKB-KW"/>
</dbReference>
<dbReference type="InterPro" id="IPR016032">
    <property type="entry name" value="Sig_transdc_resp-reg_C-effctor"/>
</dbReference>